<dbReference type="EMBL" id="BGPR01014814">
    <property type="protein sequence ID" value="GBN66812.1"/>
    <property type="molecule type" value="Genomic_DNA"/>
</dbReference>
<evidence type="ECO:0000313" key="1">
    <source>
        <dbReference type="EMBL" id="GBN66812.1"/>
    </source>
</evidence>
<name>A0A4Y2QTU6_ARAVE</name>
<accession>A0A4Y2QTU6</accession>
<dbReference type="AlphaFoldDB" id="A0A4Y2QTU6"/>
<keyword evidence="2" id="KW-1185">Reference proteome</keyword>
<comment type="caution">
    <text evidence="1">The sequence shown here is derived from an EMBL/GenBank/DDBJ whole genome shotgun (WGS) entry which is preliminary data.</text>
</comment>
<protein>
    <submittedName>
        <fullName evidence="1">Uncharacterized protein</fullName>
    </submittedName>
</protein>
<evidence type="ECO:0000313" key="2">
    <source>
        <dbReference type="Proteomes" id="UP000499080"/>
    </source>
</evidence>
<organism evidence="1 2">
    <name type="scientific">Araneus ventricosus</name>
    <name type="common">Orbweaver spider</name>
    <name type="synonym">Epeira ventricosa</name>
    <dbReference type="NCBI Taxonomy" id="182803"/>
    <lineage>
        <taxon>Eukaryota</taxon>
        <taxon>Metazoa</taxon>
        <taxon>Ecdysozoa</taxon>
        <taxon>Arthropoda</taxon>
        <taxon>Chelicerata</taxon>
        <taxon>Arachnida</taxon>
        <taxon>Araneae</taxon>
        <taxon>Araneomorphae</taxon>
        <taxon>Entelegynae</taxon>
        <taxon>Araneoidea</taxon>
        <taxon>Araneidae</taxon>
        <taxon>Araneus</taxon>
    </lineage>
</organism>
<dbReference type="Proteomes" id="UP000499080">
    <property type="component" value="Unassembled WGS sequence"/>
</dbReference>
<gene>
    <name evidence="1" type="ORF">AVEN_142779_1</name>
</gene>
<reference evidence="1 2" key="1">
    <citation type="journal article" date="2019" name="Sci. Rep.">
        <title>Orb-weaving spider Araneus ventricosus genome elucidates the spidroin gene catalogue.</title>
        <authorList>
            <person name="Kono N."/>
            <person name="Nakamura H."/>
            <person name="Ohtoshi R."/>
            <person name="Moran D.A.P."/>
            <person name="Shinohara A."/>
            <person name="Yoshida Y."/>
            <person name="Fujiwara M."/>
            <person name="Mori M."/>
            <person name="Tomita M."/>
            <person name="Arakawa K."/>
        </authorList>
    </citation>
    <scope>NUCLEOTIDE SEQUENCE [LARGE SCALE GENOMIC DNA]</scope>
</reference>
<sequence>MASSKISFRNDSFSSVNCSVVLSLLDVNGIENQRRNIAVGWGRTYRLMKTSFFQTFLPTVPICVESSVSELALRCGSVRHSTVSVAGGYSFEERYLNDR</sequence>
<proteinExistence type="predicted"/>